<accession>A0AC35GQK7</accession>
<sequence length="180" mass="21075">MKYDINNISSFMDCVNKYSLVLLRAKLVEYVDKNFFELLEAIGLNAKKFAFDYFFECGRARFREEKLFETIYNWAEKHALIKQNLDIIESASMKNAIKEELSDFLPKFSFNKMSHKFLLSVVVTKCGFLFSHEDLDAILAQNYNNKVEPTFKLIVIRCFWDDSSDEDDEEGFDISNDSDS</sequence>
<evidence type="ECO:0000313" key="2">
    <source>
        <dbReference type="WBParaSite" id="PS1159_v2.g7660.t1"/>
    </source>
</evidence>
<dbReference type="Proteomes" id="UP000887580">
    <property type="component" value="Unplaced"/>
</dbReference>
<dbReference type="WBParaSite" id="PS1159_v2.g7660.t1">
    <property type="protein sequence ID" value="PS1159_v2.g7660.t1"/>
    <property type="gene ID" value="PS1159_v2.g7660"/>
</dbReference>
<name>A0AC35GQK7_9BILA</name>
<organism evidence="1 2">
    <name type="scientific">Panagrolaimus sp. PS1159</name>
    <dbReference type="NCBI Taxonomy" id="55785"/>
    <lineage>
        <taxon>Eukaryota</taxon>
        <taxon>Metazoa</taxon>
        <taxon>Ecdysozoa</taxon>
        <taxon>Nematoda</taxon>
        <taxon>Chromadorea</taxon>
        <taxon>Rhabditida</taxon>
        <taxon>Tylenchina</taxon>
        <taxon>Panagrolaimomorpha</taxon>
        <taxon>Panagrolaimoidea</taxon>
        <taxon>Panagrolaimidae</taxon>
        <taxon>Panagrolaimus</taxon>
    </lineage>
</organism>
<reference evidence="2" key="1">
    <citation type="submission" date="2022-11" db="UniProtKB">
        <authorList>
            <consortium name="WormBaseParasite"/>
        </authorList>
    </citation>
    <scope>IDENTIFICATION</scope>
</reference>
<proteinExistence type="predicted"/>
<protein>
    <submittedName>
        <fullName evidence="2">BACK domain-containing protein</fullName>
    </submittedName>
</protein>
<evidence type="ECO:0000313" key="1">
    <source>
        <dbReference type="Proteomes" id="UP000887580"/>
    </source>
</evidence>